<dbReference type="Proteomes" id="UP000327013">
    <property type="component" value="Chromosome 8"/>
</dbReference>
<proteinExistence type="predicted"/>
<name>A0A5N6RV40_9ROSI</name>
<keyword evidence="2" id="KW-1185">Reference proteome</keyword>
<reference evidence="1 2" key="1">
    <citation type="submission" date="2019-06" db="EMBL/GenBank/DDBJ databases">
        <title>A chromosomal-level reference genome of Carpinus fangiana (Coryloideae, Betulaceae).</title>
        <authorList>
            <person name="Yang X."/>
            <person name="Wang Z."/>
            <person name="Zhang L."/>
            <person name="Hao G."/>
            <person name="Liu J."/>
            <person name="Yang Y."/>
        </authorList>
    </citation>
    <scope>NUCLEOTIDE SEQUENCE [LARGE SCALE GENOMIC DNA]</scope>
    <source>
        <strain evidence="1">Cfa_2016G</strain>
        <tissue evidence="1">Leaf</tissue>
    </source>
</reference>
<gene>
    <name evidence="1" type="ORF">FH972_020013</name>
</gene>
<dbReference type="EMBL" id="CM017328">
    <property type="protein sequence ID" value="KAE8125180.1"/>
    <property type="molecule type" value="Genomic_DNA"/>
</dbReference>
<accession>A0A5N6RV40</accession>
<organism evidence="1 2">
    <name type="scientific">Carpinus fangiana</name>
    <dbReference type="NCBI Taxonomy" id="176857"/>
    <lineage>
        <taxon>Eukaryota</taxon>
        <taxon>Viridiplantae</taxon>
        <taxon>Streptophyta</taxon>
        <taxon>Embryophyta</taxon>
        <taxon>Tracheophyta</taxon>
        <taxon>Spermatophyta</taxon>
        <taxon>Magnoliopsida</taxon>
        <taxon>eudicotyledons</taxon>
        <taxon>Gunneridae</taxon>
        <taxon>Pentapetalae</taxon>
        <taxon>rosids</taxon>
        <taxon>fabids</taxon>
        <taxon>Fagales</taxon>
        <taxon>Betulaceae</taxon>
        <taxon>Carpinus</taxon>
    </lineage>
</organism>
<dbReference type="AlphaFoldDB" id="A0A5N6RV40"/>
<sequence>MGAIEPTSPPPYPAAATAASLLVYTDCPAKICSRKASPSPSGGLPAMFLRERGCVDDVYSKKENALPHFLPFRPFSYNFLTELSLLCLDHFRAFSSLSSTTASAVQAPPPAVHRDS</sequence>
<protein>
    <submittedName>
        <fullName evidence="1">Uncharacterized protein</fullName>
    </submittedName>
</protein>
<evidence type="ECO:0000313" key="2">
    <source>
        <dbReference type="Proteomes" id="UP000327013"/>
    </source>
</evidence>
<evidence type="ECO:0000313" key="1">
    <source>
        <dbReference type="EMBL" id="KAE8125180.1"/>
    </source>
</evidence>